<dbReference type="InterPro" id="IPR011059">
    <property type="entry name" value="Metal-dep_hydrolase_composite"/>
</dbReference>
<dbReference type="EC" id="3.5.1.25" evidence="6"/>
<accession>A0A8J7YKW3</accession>
<comment type="similarity">
    <text evidence="1">Belongs to the metallo-dependent hydrolases superfamily. NagA family.</text>
</comment>
<dbReference type="EMBL" id="JAGVSJ010000013">
    <property type="protein sequence ID" value="MBX8632059.1"/>
    <property type="molecule type" value="Genomic_DNA"/>
</dbReference>
<dbReference type="PANTHER" id="PTHR11113:SF14">
    <property type="entry name" value="N-ACETYLGLUCOSAMINE-6-PHOSPHATE DEACETYLASE"/>
    <property type="match status" value="1"/>
</dbReference>
<dbReference type="PANTHER" id="PTHR11113">
    <property type="entry name" value="N-ACETYLGLUCOSAMINE-6-PHOSPHATE DEACETYLASE"/>
    <property type="match status" value="1"/>
</dbReference>
<dbReference type="Gene3D" id="2.30.40.10">
    <property type="entry name" value="Urease, subunit C, domain 1"/>
    <property type="match status" value="1"/>
</dbReference>
<reference evidence="6" key="1">
    <citation type="submission" date="2021-04" db="EMBL/GenBank/DDBJ databases">
        <title>Genomic insights into ecological role and evolution of a novel Thermoplasmata order Candidatus Sysuiplasmatales.</title>
        <authorList>
            <person name="Yuan Y."/>
        </authorList>
    </citation>
    <scope>NUCLEOTIDE SEQUENCE</scope>
    <source>
        <strain evidence="6">YP2-bin.285</strain>
    </source>
</reference>
<dbReference type="SUPFAM" id="SSF51556">
    <property type="entry name" value="Metallo-dependent hydrolases"/>
    <property type="match status" value="1"/>
</dbReference>
<dbReference type="Pfam" id="PF01979">
    <property type="entry name" value="Amidohydro_1"/>
    <property type="match status" value="1"/>
</dbReference>
<dbReference type="InterPro" id="IPR032466">
    <property type="entry name" value="Metal_Hydrolase"/>
</dbReference>
<dbReference type="PIRSF" id="PIRSF038994">
    <property type="entry name" value="NagA"/>
    <property type="match status" value="1"/>
</dbReference>
<evidence type="ECO:0000259" key="5">
    <source>
        <dbReference type="Pfam" id="PF01979"/>
    </source>
</evidence>
<dbReference type="Gene3D" id="3.20.20.140">
    <property type="entry name" value="Metal-dependent hydrolases"/>
    <property type="match status" value="1"/>
</dbReference>
<evidence type="ECO:0000313" key="7">
    <source>
        <dbReference type="Proteomes" id="UP000716004"/>
    </source>
</evidence>
<dbReference type="GO" id="GO:0046872">
    <property type="term" value="F:metal ion binding"/>
    <property type="evidence" value="ECO:0007669"/>
    <property type="project" value="UniProtKB-KW"/>
</dbReference>
<dbReference type="AlphaFoldDB" id="A0A8J7YKW3"/>
<protein>
    <submittedName>
        <fullName evidence="6">N-acetylglucosamine-6-phosphate deacetylase</fullName>
        <ecNumber evidence="6">3.5.1.25</ecNumber>
    </submittedName>
</protein>
<name>A0A8J7YKW3_9ARCH</name>
<evidence type="ECO:0000256" key="4">
    <source>
        <dbReference type="ARBA" id="ARBA00023277"/>
    </source>
</evidence>
<evidence type="ECO:0000256" key="1">
    <source>
        <dbReference type="ARBA" id="ARBA00010716"/>
    </source>
</evidence>
<dbReference type="GO" id="GO:0006046">
    <property type="term" value="P:N-acetylglucosamine catabolic process"/>
    <property type="evidence" value="ECO:0007669"/>
    <property type="project" value="TreeGrafter"/>
</dbReference>
<dbReference type="InterPro" id="IPR003764">
    <property type="entry name" value="GlcNAc_6-P_deAcase"/>
</dbReference>
<gene>
    <name evidence="6" type="primary">nagA</name>
    <name evidence="6" type="ORF">J9259_06035</name>
</gene>
<keyword evidence="2" id="KW-0479">Metal-binding</keyword>
<evidence type="ECO:0000256" key="2">
    <source>
        <dbReference type="ARBA" id="ARBA00022723"/>
    </source>
</evidence>
<keyword evidence="4" id="KW-0119">Carbohydrate metabolism</keyword>
<dbReference type="SUPFAM" id="SSF51338">
    <property type="entry name" value="Composite domain of metallo-dependent hydrolases"/>
    <property type="match status" value="1"/>
</dbReference>
<feature type="domain" description="Amidohydrolase-related" evidence="5">
    <location>
        <begin position="42"/>
        <end position="367"/>
    </location>
</feature>
<organism evidence="6 7">
    <name type="scientific">Candidatus Sysuiplasma superficiale</name>
    <dbReference type="NCBI Taxonomy" id="2823368"/>
    <lineage>
        <taxon>Archaea</taxon>
        <taxon>Methanobacteriati</taxon>
        <taxon>Thermoplasmatota</taxon>
        <taxon>Thermoplasmata</taxon>
        <taxon>Candidatus Sysuiplasmatales</taxon>
        <taxon>Candidatus Sysuiplasmataceae</taxon>
        <taxon>Candidatus Sysuiplasma</taxon>
    </lineage>
</organism>
<comment type="caution">
    <text evidence="6">The sequence shown here is derived from an EMBL/GenBank/DDBJ whole genome shotgun (WGS) entry which is preliminary data.</text>
</comment>
<dbReference type="Proteomes" id="UP000716004">
    <property type="component" value="Unassembled WGS sequence"/>
</dbReference>
<sequence>MKISDVNVFCPDNRFRFGSVVFDEGGITSVDAEAKEDESADYLLPGFIDIHIHGTGGMDFLEGRNALLNASRLLPSNGVTTFLPTFAAAADDTICEAVSSLRGFEYSGAEPHSFHLEGPYISPAQKGAQNPVWMRKPNIDEVRKYAELSGGKLSYVTVAPEIEGAEGFIRQCAKDGISVSVGHTDASYETTLKSFEWGITIANHTFNQMGLFHHRKPAAIGAVLVESGLYCELIADGVHVSEGAIRLLLKTRNLDRLILITDAIAAQNLGDGDYSSGAFNFSVRNGVARLKDGTLAGSTVTMDRALRNMLSMLPVRVEDIIPSLTVNPARALGIGDRGSIERGKRADFVLIDRSFHVISTYVRGKKVYQR</sequence>
<proteinExistence type="inferred from homology"/>
<dbReference type="InterPro" id="IPR006680">
    <property type="entry name" value="Amidohydro-rel"/>
</dbReference>
<evidence type="ECO:0000256" key="3">
    <source>
        <dbReference type="ARBA" id="ARBA00022801"/>
    </source>
</evidence>
<dbReference type="GO" id="GO:0008448">
    <property type="term" value="F:N-acetylglucosamine-6-phosphate deacetylase activity"/>
    <property type="evidence" value="ECO:0007669"/>
    <property type="project" value="UniProtKB-EC"/>
</dbReference>
<evidence type="ECO:0000313" key="6">
    <source>
        <dbReference type="EMBL" id="MBX8632059.1"/>
    </source>
</evidence>
<dbReference type="NCBIfam" id="TIGR00221">
    <property type="entry name" value="nagA"/>
    <property type="match status" value="1"/>
</dbReference>
<keyword evidence="3 6" id="KW-0378">Hydrolase</keyword>
<dbReference type="CDD" id="cd00854">
    <property type="entry name" value="NagA"/>
    <property type="match status" value="1"/>
</dbReference>